<dbReference type="Pfam" id="PF04468">
    <property type="entry name" value="PSP1"/>
    <property type="match status" value="1"/>
</dbReference>
<dbReference type="NCBIfam" id="NF041131">
    <property type="entry name" value="RicT_YaaT_fam"/>
    <property type="match status" value="1"/>
</dbReference>
<feature type="domain" description="PSP1 C-terminal" evidence="2">
    <location>
        <begin position="117"/>
        <end position="202"/>
    </location>
</feature>
<evidence type="ECO:0000313" key="4">
    <source>
        <dbReference type="Proteomes" id="UP001348817"/>
    </source>
</evidence>
<proteinExistence type="predicted"/>
<dbReference type="AlphaFoldDB" id="A0AAU9D3G1"/>
<feature type="region of interest" description="Disordered" evidence="1">
    <location>
        <begin position="353"/>
        <end position="533"/>
    </location>
</feature>
<evidence type="ECO:0000256" key="1">
    <source>
        <dbReference type="SAM" id="MobiDB-lite"/>
    </source>
</evidence>
<dbReference type="EMBL" id="AP025314">
    <property type="protein sequence ID" value="BDD10493.1"/>
    <property type="molecule type" value="Genomic_DNA"/>
</dbReference>
<feature type="compositionally biased region" description="Basic and acidic residues" evidence="1">
    <location>
        <begin position="522"/>
        <end position="533"/>
    </location>
</feature>
<feature type="compositionally biased region" description="Low complexity" evidence="1">
    <location>
        <begin position="452"/>
        <end position="468"/>
    </location>
</feature>
<sequence>MSACNSCATGDAKSDGLPNGCRSNGACATGSCNMMEVHDWLSNMDLPADDFFDIYEVRFKGGKKDFFRNKNNLLLHTGDPVVVDVPNGHHVGYVSLSGELVRLQMKKKGIEDEESVRSIYRVATERDLKKFEDVKKREMPTLYRTREIIDDLKLEMKLSDVEFQADNTKATFYYSADDRVDFRELIKVLASEFRIRVEMRQISLRQEASRLGGVGSCGRELCCSTWLSSFKSVSTSAARYQNLSLNPGKLSGQCGRLKCCLNYELETYIEALQDIPKLDMPLKTQKGSARLQKTDIFRKVMWFGYEKENTWHPVPVERVVEIMKQNAAGQLPETLLEDVDTVKEAMAQAITDQLEKMDKKYSDESKGNSRRRRSSRRRSSRPGRGGQEATAKGGNQGNRERSASGEGASQGRRKSGGPKQQGGGERPKSDAKQTKRPVTAKGQQPAGDRSAKGGAKNASGNARNQRGGRPSGGRAGANRRNGNGGGQGPKGQKPESGNKNGNGRPKQNGGNRNGGKPNGNGRRRDNSNNKDKE</sequence>
<dbReference type="InterPro" id="IPR047767">
    <property type="entry name" value="PSP1-like"/>
</dbReference>
<evidence type="ECO:0000259" key="2">
    <source>
        <dbReference type="PROSITE" id="PS51411"/>
    </source>
</evidence>
<dbReference type="KEGG" id="fax:FUAX_29250"/>
<dbReference type="Proteomes" id="UP001348817">
    <property type="component" value="Chromosome"/>
</dbReference>
<accession>A0AAU9D3G1</accession>
<dbReference type="PANTHER" id="PTHR43830:SF3">
    <property type="entry name" value="PROTEIN PSP1"/>
    <property type="match status" value="1"/>
</dbReference>
<dbReference type="RefSeq" id="WP_338392046.1">
    <property type="nucleotide sequence ID" value="NZ_AP025314.1"/>
</dbReference>
<dbReference type="GO" id="GO:0005737">
    <property type="term" value="C:cytoplasm"/>
    <property type="evidence" value="ECO:0007669"/>
    <property type="project" value="TreeGrafter"/>
</dbReference>
<protein>
    <recommendedName>
        <fullName evidence="2">PSP1 C-terminal domain-containing protein</fullName>
    </recommendedName>
</protein>
<dbReference type="PROSITE" id="PS51411">
    <property type="entry name" value="PSP1_C"/>
    <property type="match status" value="1"/>
</dbReference>
<feature type="compositionally biased region" description="Low complexity" evidence="1">
    <location>
        <begin position="490"/>
        <end position="510"/>
    </location>
</feature>
<name>A0AAU9D3G1_9BACT</name>
<keyword evidence="4" id="KW-1185">Reference proteome</keyword>
<gene>
    <name evidence="3" type="ORF">FUAX_29250</name>
</gene>
<feature type="compositionally biased region" description="Basic residues" evidence="1">
    <location>
        <begin position="368"/>
        <end position="381"/>
    </location>
</feature>
<reference evidence="3 4" key="1">
    <citation type="submission" date="2021-12" db="EMBL/GenBank/DDBJ databases">
        <title>Genome sequencing of bacteria with rrn-lacking chromosome and rrn-plasmid.</title>
        <authorList>
            <person name="Anda M."/>
            <person name="Iwasaki W."/>
        </authorList>
    </citation>
    <scope>NUCLEOTIDE SEQUENCE [LARGE SCALE GENOMIC DNA]</scope>
    <source>
        <strain evidence="3 4">DSM 100852</strain>
    </source>
</reference>
<dbReference type="InterPro" id="IPR007557">
    <property type="entry name" value="PSP1_C"/>
</dbReference>
<dbReference type="PANTHER" id="PTHR43830">
    <property type="entry name" value="PROTEIN PSP1"/>
    <property type="match status" value="1"/>
</dbReference>
<organism evidence="3 4">
    <name type="scientific">Fulvitalea axinellae</name>
    <dbReference type="NCBI Taxonomy" id="1182444"/>
    <lineage>
        <taxon>Bacteria</taxon>
        <taxon>Pseudomonadati</taxon>
        <taxon>Bacteroidota</taxon>
        <taxon>Cytophagia</taxon>
        <taxon>Cytophagales</taxon>
        <taxon>Persicobacteraceae</taxon>
        <taxon>Fulvitalea</taxon>
    </lineage>
</organism>
<feature type="compositionally biased region" description="Basic and acidic residues" evidence="1">
    <location>
        <begin position="353"/>
        <end position="367"/>
    </location>
</feature>
<evidence type="ECO:0000313" key="3">
    <source>
        <dbReference type="EMBL" id="BDD10493.1"/>
    </source>
</evidence>